<comment type="function">
    <text evidence="1 10">Produces ATP from ADP in the presence of a proton gradient across the membrane. The gamma chain is believed to be important in regulating ATPase activity and the flow of protons through the CF(0) complex.</text>
</comment>
<evidence type="ECO:0000256" key="4">
    <source>
        <dbReference type="ARBA" id="ARBA00022448"/>
    </source>
</evidence>
<keyword evidence="8 10" id="KW-0139">CF(1)</keyword>
<dbReference type="EMBL" id="ATLK01000001">
    <property type="protein sequence ID" value="KFF31518.1"/>
    <property type="molecule type" value="Genomic_DNA"/>
</dbReference>
<keyword evidence="7 10" id="KW-0472">Membrane</keyword>
<dbReference type="GO" id="GO:0045259">
    <property type="term" value="C:proton-transporting ATP synthase complex"/>
    <property type="evidence" value="ECO:0007669"/>
    <property type="project" value="UniProtKB-KW"/>
</dbReference>
<evidence type="ECO:0000256" key="8">
    <source>
        <dbReference type="ARBA" id="ARBA00023196"/>
    </source>
</evidence>
<keyword evidence="13" id="KW-1185">Reference proteome</keyword>
<gene>
    <name evidence="10" type="primary">atpG</name>
    <name evidence="12" type="ORF">BBOMB_0892</name>
</gene>
<proteinExistence type="inferred from homology"/>
<evidence type="ECO:0000256" key="11">
    <source>
        <dbReference type="SAM" id="MobiDB-lite"/>
    </source>
</evidence>
<evidence type="ECO:0000256" key="3">
    <source>
        <dbReference type="ARBA" id="ARBA00007681"/>
    </source>
</evidence>
<dbReference type="GO" id="GO:0005886">
    <property type="term" value="C:plasma membrane"/>
    <property type="evidence" value="ECO:0007669"/>
    <property type="project" value="UniProtKB-SubCell"/>
</dbReference>
<dbReference type="PANTHER" id="PTHR11693:SF22">
    <property type="entry name" value="ATP SYNTHASE SUBUNIT GAMMA, MITOCHONDRIAL"/>
    <property type="match status" value="1"/>
</dbReference>
<dbReference type="NCBIfam" id="NF004145">
    <property type="entry name" value="PRK05621.1-2"/>
    <property type="match status" value="1"/>
</dbReference>
<dbReference type="PANTHER" id="PTHR11693">
    <property type="entry name" value="ATP SYNTHASE GAMMA CHAIN"/>
    <property type="match status" value="1"/>
</dbReference>
<dbReference type="Gene3D" id="3.40.1380.10">
    <property type="match status" value="2"/>
</dbReference>
<comment type="caution">
    <text evidence="12">The sequence shown here is derived from an EMBL/GenBank/DDBJ whole genome shotgun (WGS) entry which is preliminary data.</text>
</comment>
<dbReference type="InterPro" id="IPR000131">
    <property type="entry name" value="ATP_synth_F1_gsu"/>
</dbReference>
<dbReference type="HAMAP" id="MF_00815">
    <property type="entry name" value="ATP_synth_gamma_bact"/>
    <property type="match status" value="1"/>
</dbReference>
<dbReference type="PRINTS" id="PR00126">
    <property type="entry name" value="ATPASEGAMMA"/>
</dbReference>
<dbReference type="CDD" id="cd12151">
    <property type="entry name" value="F1-ATPase_gamma"/>
    <property type="match status" value="1"/>
</dbReference>
<dbReference type="GO" id="GO:0046933">
    <property type="term" value="F:proton-transporting ATP synthase activity, rotational mechanism"/>
    <property type="evidence" value="ECO:0007669"/>
    <property type="project" value="UniProtKB-UniRule"/>
</dbReference>
<evidence type="ECO:0000313" key="12">
    <source>
        <dbReference type="EMBL" id="KFF31518.1"/>
    </source>
</evidence>
<evidence type="ECO:0000256" key="9">
    <source>
        <dbReference type="ARBA" id="ARBA00023310"/>
    </source>
</evidence>
<dbReference type="Proteomes" id="UP000028730">
    <property type="component" value="Unassembled WGS sequence"/>
</dbReference>
<sequence length="347" mass="38069">MVSQLALKSRINSTASLGKIFNAQEMIASSHISKARTVALNAKPYSDVIFDAVQALAAHTDIDHPIVKSRQANNPRVAVLALTADRGMAGAYTSSIIRQTESLLSTLDAQGKQPELYVYGRRGVSYYKYRGRDIADTWEGQTDHPGVEVAREISDELLADYMKPAEEGGVSELYIVFTEFINMVVQKVRVLRMLPVEVIGGYADEQSRRAAKAHQEFVEQSAGRSNAASDDGQESAGSIETAVSEQAESAEEKLRQDHPLYLFEPSLEAVLDAILPKYVQSRIHECLLTAAASETASRQNAMHTATDNANKLIDELTRKLNVSRQAAITQELTEIISSADALNKKEE</sequence>
<organism evidence="12 13">
    <name type="scientific">Bifidobacterium bombi DSM 19703</name>
    <dbReference type="NCBI Taxonomy" id="1341695"/>
    <lineage>
        <taxon>Bacteria</taxon>
        <taxon>Bacillati</taxon>
        <taxon>Actinomycetota</taxon>
        <taxon>Actinomycetes</taxon>
        <taxon>Bifidobacteriales</taxon>
        <taxon>Bifidobacteriaceae</taxon>
        <taxon>Bifidobacterium</taxon>
    </lineage>
</organism>
<keyword evidence="9 10" id="KW-0066">ATP synthesis</keyword>
<dbReference type="GO" id="GO:0005524">
    <property type="term" value="F:ATP binding"/>
    <property type="evidence" value="ECO:0007669"/>
    <property type="project" value="UniProtKB-UniRule"/>
</dbReference>
<dbReference type="OrthoDB" id="9812769at2"/>
<feature type="compositionally biased region" description="Polar residues" evidence="11">
    <location>
        <begin position="235"/>
        <end position="247"/>
    </location>
</feature>
<dbReference type="STRING" id="1341695.BBOMB_0892"/>
<keyword evidence="6 10" id="KW-0406">Ion transport</keyword>
<dbReference type="GO" id="GO:0042777">
    <property type="term" value="P:proton motive force-driven plasma membrane ATP synthesis"/>
    <property type="evidence" value="ECO:0007669"/>
    <property type="project" value="UniProtKB-UniRule"/>
</dbReference>
<evidence type="ECO:0000313" key="13">
    <source>
        <dbReference type="Proteomes" id="UP000028730"/>
    </source>
</evidence>
<comment type="similarity">
    <text evidence="3 10">Belongs to the ATPase gamma chain family.</text>
</comment>
<evidence type="ECO:0000256" key="10">
    <source>
        <dbReference type="HAMAP-Rule" id="MF_00815"/>
    </source>
</evidence>
<evidence type="ECO:0000256" key="7">
    <source>
        <dbReference type="ARBA" id="ARBA00023136"/>
    </source>
</evidence>
<accession>A0A080N335</accession>
<evidence type="ECO:0000256" key="6">
    <source>
        <dbReference type="ARBA" id="ARBA00023065"/>
    </source>
</evidence>
<dbReference type="AlphaFoldDB" id="A0A080N335"/>
<dbReference type="Gene3D" id="1.10.287.80">
    <property type="entry name" value="ATP synthase, gamma subunit, helix hairpin domain"/>
    <property type="match status" value="2"/>
</dbReference>
<protein>
    <recommendedName>
        <fullName evidence="10">ATP synthase gamma chain</fullName>
    </recommendedName>
    <alternativeName>
        <fullName evidence="10">ATP synthase F1 sector gamma subunit</fullName>
    </alternativeName>
    <alternativeName>
        <fullName evidence="10">F-ATPase gamma subunit</fullName>
    </alternativeName>
</protein>
<keyword evidence="5 10" id="KW-0375">Hydrogen ion transport</keyword>
<dbReference type="SUPFAM" id="SSF52943">
    <property type="entry name" value="ATP synthase (F1-ATPase), gamma subunit"/>
    <property type="match status" value="1"/>
</dbReference>
<dbReference type="InterPro" id="IPR035968">
    <property type="entry name" value="ATP_synth_F1_ATPase_gsu"/>
</dbReference>
<name>A0A080N335_9BIFI</name>
<evidence type="ECO:0000256" key="1">
    <source>
        <dbReference type="ARBA" id="ARBA00003456"/>
    </source>
</evidence>
<dbReference type="eggNOG" id="COG0224">
    <property type="taxonomic scope" value="Bacteria"/>
</dbReference>
<reference evidence="12 13" key="1">
    <citation type="journal article" date="2014" name="Appl. Environ. Microbiol.">
        <title>Genomic encyclopedia of type strains of the genus Bifidobacterium.</title>
        <authorList>
            <person name="Milani C."/>
            <person name="Lugli G.A."/>
            <person name="Duranti S."/>
            <person name="Turroni F."/>
            <person name="Bottacini F."/>
            <person name="Mangifesta M."/>
            <person name="Sanchez B."/>
            <person name="Viappiani A."/>
            <person name="Mancabelli L."/>
            <person name="Taminiau B."/>
            <person name="Delcenserie V."/>
            <person name="Barrangou R."/>
            <person name="Margolles A."/>
            <person name="van Sinderen D."/>
            <person name="Ventura M."/>
        </authorList>
    </citation>
    <scope>NUCLEOTIDE SEQUENCE [LARGE SCALE GENOMIC DNA]</scope>
    <source>
        <strain evidence="12 13">DSM 19703</strain>
    </source>
</reference>
<comment type="subcellular location">
    <subcellularLocation>
        <location evidence="10">Cell membrane</location>
        <topology evidence="10">Peripheral membrane protein</topology>
    </subcellularLocation>
    <subcellularLocation>
        <location evidence="2">Membrane</location>
        <topology evidence="2">Peripheral membrane protein</topology>
    </subcellularLocation>
</comment>
<evidence type="ECO:0000256" key="2">
    <source>
        <dbReference type="ARBA" id="ARBA00004170"/>
    </source>
</evidence>
<keyword evidence="4 10" id="KW-0813">Transport</keyword>
<evidence type="ECO:0000256" key="5">
    <source>
        <dbReference type="ARBA" id="ARBA00022781"/>
    </source>
</evidence>
<comment type="subunit">
    <text evidence="10">F-type ATPases have 2 components, CF(1) - the catalytic core - and CF(0) - the membrane proton channel. CF(1) has five subunits: alpha(3), beta(3), gamma(1), delta(1), epsilon(1). CF(0) has three main subunits: a, b and c.</text>
</comment>
<keyword evidence="10" id="KW-1003">Cell membrane</keyword>
<feature type="region of interest" description="Disordered" evidence="11">
    <location>
        <begin position="210"/>
        <end position="251"/>
    </location>
</feature>
<dbReference type="Pfam" id="PF00231">
    <property type="entry name" value="ATP-synt"/>
    <property type="match status" value="1"/>
</dbReference>
<dbReference type="RefSeq" id="WP_044087049.1">
    <property type="nucleotide sequence ID" value="NZ_ATLK01000001.1"/>
</dbReference>
<dbReference type="NCBIfam" id="TIGR01146">
    <property type="entry name" value="ATPsyn_F1gamma"/>
    <property type="match status" value="1"/>
</dbReference>